<dbReference type="RefSeq" id="WP_090233137.1">
    <property type="nucleotide sequence ID" value="NZ_FNHW01000001.1"/>
</dbReference>
<dbReference type="STRING" id="459525.SAMN04488137_1114"/>
<evidence type="ECO:0000313" key="3">
    <source>
        <dbReference type="EMBL" id="SDM62771.1"/>
    </source>
</evidence>
<protein>
    <submittedName>
        <fullName evidence="3">Acetyl-CoA carboxylase biotin carboxyl carrier protein</fullName>
    </submittedName>
</protein>
<accession>A0A1G9US85</accession>
<dbReference type="CDD" id="cd06850">
    <property type="entry name" value="biotinyl_domain"/>
    <property type="match status" value="1"/>
</dbReference>
<gene>
    <name evidence="3" type="ORF">SAMN04488137_1114</name>
</gene>
<dbReference type="PANTHER" id="PTHR45266">
    <property type="entry name" value="OXALOACETATE DECARBOXYLASE ALPHA CHAIN"/>
    <property type="match status" value="1"/>
</dbReference>
<evidence type="ECO:0000259" key="2">
    <source>
        <dbReference type="PROSITE" id="PS50968"/>
    </source>
</evidence>
<dbReference type="OrthoDB" id="163546at2"/>
<dbReference type="NCBIfam" id="NF004547">
    <property type="entry name" value="PRK05889.1"/>
    <property type="match status" value="1"/>
</dbReference>
<organism evidence="3 4">
    <name type="scientific">Fictibacillus solisalsi</name>
    <dbReference type="NCBI Taxonomy" id="459525"/>
    <lineage>
        <taxon>Bacteria</taxon>
        <taxon>Bacillati</taxon>
        <taxon>Bacillota</taxon>
        <taxon>Bacilli</taxon>
        <taxon>Bacillales</taxon>
        <taxon>Fictibacillaceae</taxon>
        <taxon>Fictibacillus</taxon>
    </lineage>
</organism>
<dbReference type="InterPro" id="IPR050709">
    <property type="entry name" value="Biotin_Carboxyl_Carrier/Decarb"/>
</dbReference>
<dbReference type="Proteomes" id="UP000199544">
    <property type="component" value="Unassembled WGS sequence"/>
</dbReference>
<feature type="domain" description="Lipoyl-binding" evidence="2">
    <location>
        <begin position="1"/>
        <end position="70"/>
    </location>
</feature>
<keyword evidence="4" id="KW-1185">Reference proteome</keyword>
<evidence type="ECO:0000313" key="4">
    <source>
        <dbReference type="Proteomes" id="UP000199544"/>
    </source>
</evidence>
<reference evidence="4" key="1">
    <citation type="submission" date="2016-10" db="EMBL/GenBank/DDBJ databases">
        <authorList>
            <person name="Varghese N."/>
            <person name="Submissions S."/>
        </authorList>
    </citation>
    <scope>NUCLEOTIDE SEQUENCE [LARGE SCALE GENOMIC DNA]</scope>
    <source>
        <strain evidence="4">CGMCC 1.6854</strain>
    </source>
</reference>
<dbReference type="InterPro" id="IPR011053">
    <property type="entry name" value="Single_hybrid_motif"/>
</dbReference>
<dbReference type="Pfam" id="PF00364">
    <property type="entry name" value="Biotin_lipoyl"/>
    <property type="match status" value="1"/>
</dbReference>
<dbReference type="FunFam" id="2.40.50.100:FF:000003">
    <property type="entry name" value="Acetyl-CoA carboxylase biotin carboxyl carrier protein"/>
    <property type="match status" value="1"/>
</dbReference>
<evidence type="ECO:0000256" key="1">
    <source>
        <dbReference type="ARBA" id="ARBA00023267"/>
    </source>
</evidence>
<dbReference type="PANTHER" id="PTHR45266:SF3">
    <property type="entry name" value="OXALOACETATE DECARBOXYLASE ALPHA CHAIN"/>
    <property type="match status" value="1"/>
</dbReference>
<sequence>MKQVTASMAGTVWNIAVSEGDQVTAGQSVVVLESMKMEIPIEAETAGKVEEIKVAVGDFVNEGDVLVTLA</sequence>
<dbReference type="PROSITE" id="PS50968">
    <property type="entry name" value="BIOTINYL_LIPOYL"/>
    <property type="match status" value="1"/>
</dbReference>
<dbReference type="SUPFAM" id="SSF51230">
    <property type="entry name" value="Single hybrid motif"/>
    <property type="match status" value="1"/>
</dbReference>
<dbReference type="AlphaFoldDB" id="A0A1G9US85"/>
<dbReference type="Gene3D" id="2.40.50.100">
    <property type="match status" value="1"/>
</dbReference>
<keyword evidence="1" id="KW-0092">Biotin</keyword>
<dbReference type="NCBIfam" id="NF006079">
    <property type="entry name" value="PRK08225.1"/>
    <property type="match status" value="1"/>
</dbReference>
<proteinExistence type="predicted"/>
<dbReference type="InterPro" id="IPR000089">
    <property type="entry name" value="Biotin_lipoyl"/>
</dbReference>
<dbReference type="EMBL" id="FNHW01000001">
    <property type="protein sequence ID" value="SDM62771.1"/>
    <property type="molecule type" value="Genomic_DNA"/>
</dbReference>
<name>A0A1G9US85_9BACL</name>